<dbReference type="Pfam" id="PF02494">
    <property type="entry name" value="HYR"/>
    <property type="match status" value="1"/>
</dbReference>
<dbReference type="PROSITE" id="PS51257">
    <property type="entry name" value="PROKAR_LIPOPROTEIN"/>
    <property type="match status" value="1"/>
</dbReference>
<evidence type="ECO:0000256" key="2">
    <source>
        <dbReference type="ARBA" id="ARBA00022737"/>
    </source>
</evidence>
<dbReference type="InterPro" id="IPR028994">
    <property type="entry name" value="Integrin_alpha_N"/>
</dbReference>
<dbReference type="Gene3D" id="2.60.40.10">
    <property type="entry name" value="Immunoglobulins"/>
    <property type="match status" value="2"/>
</dbReference>
<feature type="domain" description="HYR" evidence="4">
    <location>
        <begin position="695"/>
        <end position="772"/>
    </location>
</feature>
<dbReference type="EMBL" id="JABBJJ010000469">
    <property type="protein sequence ID" value="NMO22763.1"/>
    <property type="molecule type" value="Genomic_DNA"/>
</dbReference>
<keyword evidence="1" id="KW-0732">Signal</keyword>
<dbReference type="SUPFAM" id="SSF69318">
    <property type="entry name" value="Integrin alpha N-terminal domain"/>
    <property type="match status" value="1"/>
</dbReference>
<dbReference type="Proteomes" id="UP000518300">
    <property type="component" value="Unassembled WGS sequence"/>
</dbReference>
<dbReference type="PROSITE" id="PS50825">
    <property type="entry name" value="HYR"/>
    <property type="match status" value="1"/>
</dbReference>
<evidence type="ECO:0000256" key="3">
    <source>
        <dbReference type="SAM" id="MobiDB-lite"/>
    </source>
</evidence>
<keyword evidence="6" id="KW-1185">Reference proteome</keyword>
<evidence type="ECO:0000259" key="4">
    <source>
        <dbReference type="PROSITE" id="PS50825"/>
    </source>
</evidence>
<dbReference type="PANTHER" id="PTHR24273:SF32">
    <property type="entry name" value="HYALIN"/>
    <property type="match status" value="1"/>
</dbReference>
<accession>A0A848LZL3</accession>
<dbReference type="AlphaFoldDB" id="A0A848LZL3"/>
<proteinExistence type="predicted"/>
<organism evidence="5 6">
    <name type="scientific">Pyxidicoccus fallax</name>
    <dbReference type="NCBI Taxonomy" id="394095"/>
    <lineage>
        <taxon>Bacteria</taxon>
        <taxon>Pseudomonadati</taxon>
        <taxon>Myxococcota</taxon>
        <taxon>Myxococcia</taxon>
        <taxon>Myxococcales</taxon>
        <taxon>Cystobacterineae</taxon>
        <taxon>Myxococcaceae</taxon>
        <taxon>Pyxidicoccus</taxon>
    </lineage>
</organism>
<dbReference type="InterPro" id="IPR013517">
    <property type="entry name" value="FG-GAP"/>
</dbReference>
<gene>
    <name evidence="5" type="ORF">HG543_49090</name>
</gene>
<reference evidence="5 6" key="1">
    <citation type="submission" date="2020-04" db="EMBL/GenBank/DDBJ databases">
        <title>Draft genome of Pyxidicoccus fallax type strain.</title>
        <authorList>
            <person name="Whitworth D.E."/>
        </authorList>
    </citation>
    <scope>NUCLEOTIDE SEQUENCE [LARGE SCALE GENOMIC DNA]</scope>
    <source>
        <strain evidence="5 6">DSM 14698</strain>
    </source>
</reference>
<feature type="region of interest" description="Disordered" evidence="3">
    <location>
        <begin position="641"/>
        <end position="667"/>
    </location>
</feature>
<dbReference type="RefSeq" id="WP_169351888.1">
    <property type="nucleotide sequence ID" value="NZ_JABBJJ010000469.1"/>
</dbReference>
<keyword evidence="2" id="KW-0677">Repeat</keyword>
<dbReference type="InterPro" id="IPR013783">
    <property type="entry name" value="Ig-like_fold"/>
</dbReference>
<evidence type="ECO:0000313" key="6">
    <source>
        <dbReference type="Proteomes" id="UP000518300"/>
    </source>
</evidence>
<comment type="caution">
    <text evidence="5">The sequence shown here is derived from an EMBL/GenBank/DDBJ whole genome shotgun (WGS) entry which is preliminary data.</text>
</comment>
<evidence type="ECO:0000256" key="1">
    <source>
        <dbReference type="ARBA" id="ARBA00022729"/>
    </source>
</evidence>
<sequence>MSLFQERECTCLRLPGLRLSALALLALTACGETGHSEQSGADTLGHSELEANGECQVQPPFNPNFEPELEWAWTGSPVMPSHNQVMMTPIVVEVNGDGVPDIVFSTFAGGNYTTNGVLRAISGANGSDLWAVTDPTLRVRPAASVAGADIDGDGLVELCAIPEDGAGILCFENTGAFKFRTAGAANNWGGVAFADLEGDGSVEIINGNHVFSNTGALKWVGLDGMGGIIGPLSFAADIDGDGLQEVVNDRAIYRHDGTLKCLNTSIGHGLAGVANFDGDPRGEVVVVWSGRVSLMDDDCTLLWTQSIPGGGNGGAPNIADFDADGQPEIGVAGAARYAVFETNGTVKWSSATQDNSSNVTGSSTFDFEGDGRAEVVYGDEVQLRVYDGATGAVRFSVPHASGTTYENPLIVDVDGDDNAEIVVASNNYAFSGPTGIRVFRDRKDGWVNTRRIWNQHAYSVTHVNDNGTIPAHPVANWRTPGLNTFRANSQGTGVTSPYAAADMTVTEVSSTCDRTTGVLGLNARVYNQGDAAVSSGMRVAFYQGNPATGGTLLGVATLSSVLPAGSGAVVTLTLASPPGGTAEVWAVADDDGTGTGRETECVETNNGRGAPVSLACSTNVPPVAVCRNVTVNAAAATCSAPASVNDGSHDPDNQPGPLSITQSPAGPFSAGTHAVTLTVSDGQASDSCTATVTVVDVTAPVITCPAERIVDATGPEGAFVTPGAATVSDACGAEVSGPSAGIYPLGTTAVTYTATDAAGNSASCTTAIHVVDREATPPKLTMCDMPRYTSATQVKACGWATASPGGAAIGTVLLTIDGGAPQRLTPDSSGGFVLSWLSLAEGHHTITLTAISTDGGITTESREVTVDRTAPIVRVLSPAPGSTQPPVVDVVSEVTDLTPVRVTVNWVSITHVDAGTNLATNPVTFSGFGYNTVLVQATDAAGNTSEQVFQVLVQ</sequence>
<dbReference type="Pfam" id="PF13517">
    <property type="entry name" value="FG-GAP_3"/>
    <property type="match status" value="1"/>
</dbReference>
<evidence type="ECO:0000313" key="5">
    <source>
        <dbReference type="EMBL" id="NMO22763.1"/>
    </source>
</evidence>
<protein>
    <submittedName>
        <fullName evidence="5">HYR domain-containing protein</fullName>
    </submittedName>
</protein>
<name>A0A848LZL3_9BACT</name>
<dbReference type="PANTHER" id="PTHR24273">
    <property type="entry name" value="FI04643P-RELATED"/>
    <property type="match status" value="1"/>
</dbReference>
<dbReference type="InterPro" id="IPR003410">
    <property type="entry name" value="HYR_dom"/>
</dbReference>